<reference evidence="2 5" key="2">
    <citation type="submission" date="2019-07" db="EMBL/GenBank/DDBJ databases">
        <title>Whole genome shotgun sequence of Myxococcus fulvus NBRC 100333.</title>
        <authorList>
            <person name="Hosoyama A."/>
            <person name="Uohara A."/>
            <person name="Ohji S."/>
            <person name="Ichikawa N."/>
        </authorList>
    </citation>
    <scope>NUCLEOTIDE SEQUENCE [LARGE SCALE GENOMIC DNA]</scope>
    <source>
        <strain evidence="2 5">NBRC 100333</strain>
    </source>
</reference>
<feature type="domain" description="AB hydrolase-1" evidence="1">
    <location>
        <begin position="19"/>
        <end position="238"/>
    </location>
</feature>
<dbReference type="PRINTS" id="PR00111">
    <property type="entry name" value="ABHYDROLASE"/>
</dbReference>
<dbReference type="EMBL" id="BJXR01000031">
    <property type="protein sequence ID" value="GEN09121.1"/>
    <property type="molecule type" value="Genomic_DNA"/>
</dbReference>
<evidence type="ECO:0000313" key="2">
    <source>
        <dbReference type="EMBL" id="GEN09121.1"/>
    </source>
</evidence>
<evidence type="ECO:0000313" key="3">
    <source>
        <dbReference type="EMBL" id="SEU15591.1"/>
    </source>
</evidence>
<reference evidence="3 4" key="1">
    <citation type="submission" date="2016-10" db="EMBL/GenBank/DDBJ databases">
        <authorList>
            <person name="Varghese N."/>
            <person name="Submissions S."/>
        </authorList>
    </citation>
    <scope>NUCLEOTIDE SEQUENCE [LARGE SCALE GENOMIC DNA]</scope>
    <source>
        <strain evidence="3 4">DSM 16525</strain>
    </source>
</reference>
<dbReference type="Pfam" id="PF00561">
    <property type="entry name" value="Abhydrolase_1"/>
    <property type="match status" value="1"/>
</dbReference>
<proteinExistence type="predicted"/>
<dbReference type="InterPro" id="IPR000073">
    <property type="entry name" value="AB_hydrolase_1"/>
</dbReference>
<comment type="caution">
    <text evidence="2">The sequence shown here is derived from an EMBL/GenBank/DDBJ whole genome shotgun (WGS) entry which is preliminary data.</text>
</comment>
<dbReference type="AlphaFoldDB" id="A0A511T4M4"/>
<evidence type="ECO:0000313" key="4">
    <source>
        <dbReference type="Proteomes" id="UP000183760"/>
    </source>
</evidence>
<dbReference type="PANTHER" id="PTHR43798">
    <property type="entry name" value="MONOACYLGLYCEROL LIPASE"/>
    <property type="match status" value="1"/>
</dbReference>
<accession>A0A511T4M4</accession>
<sequence>MKGTAGELYVDDGGVGGLPVVFVHSSAGSTKHWRAQLEHLRTSRRALALDLRGHGRSELTQATDATVEDFASDVAVVVDGLKLERFVLVGHSLGGAVCAAYAAANPSRVAGLLLLDPASDGRQIPAEQAQGLMAVLASDAWLSVVEEYWAPMLAPSSEDVRAQVLGGLRATPQRAVRSGLGSLLTFDPVTALRAYPGPKLSVVTAHNQGPDAYQHLVSELPSLEVEPVTGHWLQLDAPVWVNGVLDRFLATTR</sequence>
<protein>
    <submittedName>
        <fullName evidence="3">Pimeloyl-ACP methyl ester carboxylesterase</fullName>
    </submittedName>
</protein>
<name>A0A511T4M4_MYXFU</name>
<dbReference type="InterPro" id="IPR029058">
    <property type="entry name" value="AB_hydrolase_fold"/>
</dbReference>
<gene>
    <name evidence="2" type="ORF">MFU01_41580</name>
    <name evidence="3" type="ORF">SAMN05443572_105379</name>
</gene>
<evidence type="ECO:0000259" key="1">
    <source>
        <dbReference type="Pfam" id="PF00561"/>
    </source>
</evidence>
<dbReference type="Proteomes" id="UP000183760">
    <property type="component" value="Unassembled WGS sequence"/>
</dbReference>
<dbReference type="InterPro" id="IPR050266">
    <property type="entry name" value="AB_hydrolase_sf"/>
</dbReference>
<dbReference type="Proteomes" id="UP000321514">
    <property type="component" value="Unassembled WGS sequence"/>
</dbReference>
<keyword evidence="4" id="KW-1185">Reference proteome</keyword>
<organism evidence="2 5">
    <name type="scientific">Myxococcus fulvus</name>
    <dbReference type="NCBI Taxonomy" id="33"/>
    <lineage>
        <taxon>Bacteria</taxon>
        <taxon>Pseudomonadati</taxon>
        <taxon>Myxococcota</taxon>
        <taxon>Myxococcia</taxon>
        <taxon>Myxococcales</taxon>
        <taxon>Cystobacterineae</taxon>
        <taxon>Myxococcaceae</taxon>
        <taxon>Myxococcus</taxon>
    </lineage>
</organism>
<dbReference type="Gene3D" id="3.40.50.1820">
    <property type="entry name" value="alpha/beta hydrolase"/>
    <property type="match status" value="1"/>
</dbReference>
<dbReference type="STRING" id="1334629.MFUL124B02_27100"/>
<dbReference type="EMBL" id="FOIB01000005">
    <property type="protein sequence ID" value="SEU15591.1"/>
    <property type="molecule type" value="Genomic_DNA"/>
</dbReference>
<dbReference type="SUPFAM" id="SSF53474">
    <property type="entry name" value="alpha/beta-Hydrolases"/>
    <property type="match status" value="1"/>
</dbReference>
<evidence type="ECO:0000313" key="5">
    <source>
        <dbReference type="Proteomes" id="UP000321514"/>
    </source>
</evidence>
<dbReference type="OrthoDB" id="9785408at2"/>
<dbReference type="RefSeq" id="WP_074955190.1">
    <property type="nucleotide sequence ID" value="NZ_BJXR01000031.1"/>
</dbReference>